<evidence type="ECO:0000256" key="1">
    <source>
        <dbReference type="ARBA" id="ARBA00008668"/>
    </source>
</evidence>
<feature type="chain" id="PRO_5029525675" description="GDSL esterase/lipase" evidence="2">
    <location>
        <begin position="24"/>
        <end position="359"/>
    </location>
</feature>
<keyword evidence="2" id="KW-0732">Signal</keyword>
<dbReference type="Pfam" id="PF00657">
    <property type="entry name" value="Lipase_GDSL"/>
    <property type="match status" value="1"/>
</dbReference>
<evidence type="ECO:0000313" key="3">
    <source>
        <dbReference type="EMBL" id="KAF5948501.1"/>
    </source>
</evidence>
<dbReference type="InterPro" id="IPR036514">
    <property type="entry name" value="SGNH_hydro_sf"/>
</dbReference>
<dbReference type="AlphaFoldDB" id="A0A7J7H8B7"/>
<accession>A0A7J7H8B7</accession>
<reference evidence="4" key="1">
    <citation type="journal article" date="2020" name="Nat. Commun.">
        <title>Genome assembly of wild tea tree DASZ reveals pedigree and selection history of tea varieties.</title>
        <authorList>
            <person name="Zhang W."/>
            <person name="Zhang Y."/>
            <person name="Qiu H."/>
            <person name="Guo Y."/>
            <person name="Wan H."/>
            <person name="Zhang X."/>
            <person name="Scossa F."/>
            <person name="Alseekh S."/>
            <person name="Zhang Q."/>
            <person name="Wang P."/>
            <person name="Xu L."/>
            <person name="Schmidt M.H."/>
            <person name="Jia X."/>
            <person name="Li D."/>
            <person name="Zhu A."/>
            <person name="Guo F."/>
            <person name="Chen W."/>
            <person name="Ni D."/>
            <person name="Usadel B."/>
            <person name="Fernie A.R."/>
            <person name="Wen W."/>
        </authorList>
    </citation>
    <scope>NUCLEOTIDE SEQUENCE [LARGE SCALE GENOMIC DNA]</scope>
    <source>
        <strain evidence="4">cv. G240</strain>
    </source>
</reference>
<dbReference type="EMBL" id="JACBKZ010000006">
    <property type="protein sequence ID" value="KAF5948501.1"/>
    <property type="molecule type" value="Genomic_DNA"/>
</dbReference>
<evidence type="ECO:0000313" key="4">
    <source>
        <dbReference type="Proteomes" id="UP000593564"/>
    </source>
</evidence>
<keyword evidence="4" id="KW-1185">Reference proteome</keyword>
<dbReference type="PANTHER" id="PTHR45642:SF12">
    <property type="entry name" value="OS09G0132900 PROTEIN"/>
    <property type="match status" value="1"/>
</dbReference>
<dbReference type="Gene3D" id="3.40.50.1110">
    <property type="entry name" value="SGNH hydrolase"/>
    <property type="match status" value="1"/>
</dbReference>
<dbReference type="Proteomes" id="UP000593564">
    <property type="component" value="Unassembled WGS sequence"/>
</dbReference>
<dbReference type="GO" id="GO:0016788">
    <property type="term" value="F:hydrolase activity, acting on ester bonds"/>
    <property type="evidence" value="ECO:0007669"/>
    <property type="project" value="InterPro"/>
</dbReference>
<dbReference type="FunFam" id="3.40.50.1110:FF:000003">
    <property type="entry name" value="GDSL esterase/lipase APG"/>
    <property type="match status" value="1"/>
</dbReference>
<organism evidence="3 4">
    <name type="scientific">Camellia sinensis</name>
    <name type="common">Tea plant</name>
    <name type="synonym">Thea sinensis</name>
    <dbReference type="NCBI Taxonomy" id="4442"/>
    <lineage>
        <taxon>Eukaryota</taxon>
        <taxon>Viridiplantae</taxon>
        <taxon>Streptophyta</taxon>
        <taxon>Embryophyta</taxon>
        <taxon>Tracheophyta</taxon>
        <taxon>Spermatophyta</taxon>
        <taxon>Magnoliopsida</taxon>
        <taxon>eudicotyledons</taxon>
        <taxon>Gunneridae</taxon>
        <taxon>Pentapetalae</taxon>
        <taxon>asterids</taxon>
        <taxon>Ericales</taxon>
        <taxon>Theaceae</taxon>
        <taxon>Camellia</taxon>
    </lineage>
</organism>
<comment type="caution">
    <text evidence="3">The sequence shown here is derived from an EMBL/GenBank/DDBJ whole genome shotgun (WGS) entry which is preliminary data.</text>
</comment>
<reference evidence="3 4" key="2">
    <citation type="submission" date="2020-07" db="EMBL/GenBank/DDBJ databases">
        <title>Genome assembly of wild tea tree DASZ reveals pedigree and selection history of tea varieties.</title>
        <authorList>
            <person name="Zhang W."/>
        </authorList>
    </citation>
    <scope>NUCLEOTIDE SEQUENCE [LARGE SCALE GENOMIC DNA]</scope>
    <source>
        <strain evidence="4">cv. G240</strain>
        <tissue evidence="3">Leaf</tissue>
    </source>
</reference>
<dbReference type="PANTHER" id="PTHR45642">
    <property type="entry name" value="GDSL ESTERASE/LIPASE EXL3"/>
    <property type="match status" value="1"/>
</dbReference>
<sequence length="359" mass="39697">MAYKYTPWLIWVQLLILAAAAAAATTTTAGAKVPAVIVFGDSSVDAGNNNQLSTVLKSNFAPYGRDFFGGRATGRFSNGRIPPDFIAEAFGLRPYVPAYLDPMYNISDFAAGVCFASAGTGYDNSTSAVLSVIPLWKELEYYKEYQKKLRAYLGVKTANTIISEALYLTSMGTNDFLENYYTLPGRRSRYNIDQYQNFLVGIAESFVKELYGLGARKISLGGLPPMGCLPLERTSNFFGGNGGQCVESYNVVAVNFNGKLNVLVGRLNKELPGIKVVLSDPYYIFLRILRKPSAYGFDVASVACCATGMFEMGYMCDRLNPFTCTDANKYVFWDSFHPTEKTNNIISDFVIKHVLHEFF</sequence>
<dbReference type="InterPro" id="IPR050592">
    <property type="entry name" value="GDSL_lipolytic_enzyme"/>
</dbReference>
<dbReference type="InterPro" id="IPR035669">
    <property type="entry name" value="SGNH_plant_lipase-like"/>
</dbReference>
<name>A0A7J7H8B7_CAMSI</name>
<proteinExistence type="inferred from homology"/>
<dbReference type="CDD" id="cd01837">
    <property type="entry name" value="SGNH_plant_lipase_like"/>
    <property type="match status" value="1"/>
</dbReference>
<feature type="signal peptide" evidence="2">
    <location>
        <begin position="1"/>
        <end position="23"/>
    </location>
</feature>
<comment type="similarity">
    <text evidence="1">Belongs to the 'GDSL' lipolytic enzyme family.</text>
</comment>
<protein>
    <recommendedName>
        <fullName evidence="5">GDSL esterase/lipase</fullName>
    </recommendedName>
</protein>
<evidence type="ECO:0008006" key="5">
    <source>
        <dbReference type="Google" id="ProtNLM"/>
    </source>
</evidence>
<evidence type="ECO:0000256" key="2">
    <source>
        <dbReference type="SAM" id="SignalP"/>
    </source>
</evidence>
<dbReference type="InterPro" id="IPR001087">
    <property type="entry name" value="GDSL"/>
</dbReference>
<dbReference type="SUPFAM" id="SSF52266">
    <property type="entry name" value="SGNH hydrolase"/>
    <property type="match status" value="1"/>
</dbReference>
<gene>
    <name evidence="3" type="ORF">HYC85_014458</name>
</gene>